<dbReference type="PANTHER" id="PTHR14614:SF147">
    <property type="entry name" value="S-ADENOSYLMETHIONINE-DEPENDENT METHYLTRANSFERASE OF THE SEVEN BETA-STRAND FAMILY"/>
    <property type="match status" value="1"/>
</dbReference>
<evidence type="ECO:0008006" key="4">
    <source>
        <dbReference type="Google" id="ProtNLM"/>
    </source>
</evidence>
<dbReference type="EMBL" id="LATX01001774">
    <property type="protein sequence ID" value="KTB38215.1"/>
    <property type="molecule type" value="Genomic_DNA"/>
</dbReference>
<accession>A0A0W0FPA6</accession>
<dbReference type="InterPro" id="IPR029063">
    <property type="entry name" value="SAM-dependent_MTases_sf"/>
</dbReference>
<evidence type="ECO:0000313" key="3">
    <source>
        <dbReference type="Proteomes" id="UP000054988"/>
    </source>
</evidence>
<dbReference type="Pfam" id="PF10294">
    <property type="entry name" value="Methyltransf_16"/>
    <property type="match status" value="1"/>
</dbReference>
<dbReference type="AlphaFoldDB" id="A0A0W0FPA6"/>
<sequence>MPVIVSAPSNSLPPLPHLSTFSSAQVSCALDNLRALYWPPAPPVATLPPKLILPTRKHLQVIHDDSVPDSGYASAEEEEEEEENVASIGQKTNSDDPEETEATELLRADAFERAFAIKWVTGFIARSDVWMEEVDGLEGQMREEVIEKAASILSAFTGDDEDTQCAITRSFSFPAADGGSDIHVELNDAPLSNEDHTSVGLQSWASSIVLAEKMCLTPSNFSLVGGLKPLRVLELGAGTGLLSIAAAKILRRQSKSQDASHLQGDQVFATDYHPAVLDNLSVNVKTNFPRIPSPITVLHLDWENPDFDVFAGEPFDVILAADVIYHPQHAQWIKACVERLLVRPSDHRQSRGRAGGLFWLIMPLRTTGRHENMDHTVEKIFPHVCSSKVKDSGVDSRVLAVIEVEEHQKQGGIGRADEGGYKMFKIGWVPRSSVA</sequence>
<dbReference type="InterPro" id="IPR019410">
    <property type="entry name" value="Methyltransf_16"/>
</dbReference>
<dbReference type="Gene3D" id="3.40.50.150">
    <property type="entry name" value="Vaccinia Virus protein VP39"/>
    <property type="match status" value="1"/>
</dbReference>
<evidence type="ECO:0000256" key="1">
    <source>
        <dbReference type="SAM" id="MobiDB-lite"/>
    </source>
</evidence>
<feature type="region of interest" description="Disordered" evidence="1">
    <location>
        <begin position="65"/>
        <end position="101"/>
    </location>
</feature>
<evidence type="ECO:0000313" key="2">
    <source>
        <dbReference type="EMBL" id="KTB38215.1"/>
    </source>
</evidence>
<gene>
    <name evidence="2" type="ORF">WG66_9182</name>
</gene>
<dbReference type="eggNOG" id="KOG2793">
    <property type="taxonomic scope" value="Eukaryota"/>
</dbReference>
<comment type="caution">
    <text evidence="2">The sequence shown here is derived from an EMBL/GenBank/DDBJ whole genome shotgun (WGS) entry which is preliminary data.</text>
</comment>
<dbReference type="SUPFAM" id="SSF53335">
    <property type="entry name" value="S-adenosyl-L-methionine-dependent methyltransferases"/>
    <property type="match status" value="1"/>
</dbReference>
<dbReference type="PANTHER" id="PTHR14614">
    <property type="entry name" value="HEPATOCELLULAR CARCINOMA-ASSOCIATED ANTIGEN"/>
    <property type="match status" value="1"/>
</dbReference>
<name>A0A0W0FPA6_MONRR</name>
<dbReference type="GO" id="GO:0008757">
    <property type="term" value="F:S-adenosylmethionine-dependent methyltransferase activity"/>
    <property type="evidence" value="ECO:0007669"/>
    <property type="project" value="UniProtKB-ARBA"/>
</dbReference>
<reference evidence="2 3" key="1">
    <citation type="submission" date="2015-12" db="EMBL/GenBank/DDBJ databases">
        <title>Draft genome sequence of Moniliophthora roreri, the causal agent of frosty pod rot of cacao.</title>
        <authorList>
            <person name="Aime M.C."/>
            <person name="Diaz-Valderrama J.R."/>
            <person name="Kijpornyongpan T."/>
            <person name="Phillips-Mora W."/>
        </authorList>
    </citation>
    <scope>NUCLEOTIDE SEQUENCE [LARGE SCALE GENOMIC DNA]</scope>
    <source>
        <strain evidence="2 3">MCA 2952</strain>
    </source>
</reference>
<dbReference type="Proteomes" id="UP000054988">
    <property type="component" value="Unassembled WGS sequence"/>
</dbReference>
<feature type="compositionally biased region" description="Acidic residues" evidence="1">
    <location>
        <begin position="75"/>
        <end position="84"/>
    </location>
</feature>
<proteinExistence type="predicted"/>
<organism evidence="2 3">
    <name type="scientific">Moniliophthora roreri</name>
    <name type="common">Frosty pod rot fungus</name>
    <name type="synonym">Monilia roreri</name>
    <dbReference type="NCBI Taxonomy" id="221103"/>
    <lineage>
        <taxon>Eukaryota</taxon>
        <taxon>Fungi</taxon>
        <taxon>Dikarya</taxon>
        <taxon>Basidiomycota</taxon>
        <taxon>Agaricomycotina</taxon>
        <taxon>Agaricomycetes</taxon>
        <taxon>Agaricomycetidae</taxon>
        <taxon>Agaricales</taxon>
        <taxon>Marasmiineae</taxon>
        <taxon>Marasmiaceae</taxon>
        <taxon>Moniliophthora</taxon>
    </lineage>
</organism>
<dbReference type="CDD" id="cd02440">
    <property type="entry name" value="AdoMet_MTases"/>
    <property type="match status" value="1"/>
</dbReference>
<protein>
    <recommendedName>
        <fullName evidence="4">S-adenosylmethionine-dependent methyltransferase</fullName>
    </recommendedName>
</protein>